<evidence type="ECO:0000313" key="1">
    <source>
        <dbReference type="EMBL" id="KAK5692980.1"/>
    </source>
</evidence>
<sequence>MAAIDSAPTQNCLFFKLPAELRNRVYEHVLLFKHEEFILAKRQPPPPILRTCSQIRSEGSIMYYGSNVFVISKAERRFEDAENKGVFVHRLQKELEGVGIAVKLEMWVKD</sequence>
<dbReference type="InterPro" id="IPR038883">
    <property type="entry name" value="AN11006-like"/>
</dbReference>
<proteinExistence type="predicted"/>
<name>A0AAN7VU33_9PEZI</name>
<protein>
    <submittedName>
        <fullName evidence="1">Uncharacterized protein</fullName>
    </submittedName>
</protein>
<reference evidence="1" key="1">
    <citation type="submission" date="2023-08" db="EMBL/GenBank/DDBJ databases">
        <title>Black Yeasts Isolated from many extreme environments.</title>
        <authorList>
            <person name="Coleine C."/>
            <person name="Stajich J.E."/>
            <person name="Selbmann L."/>
        </authorList>
    </citation>
    <scope>NUCLEOTIDE SEQUENCE</scope>
    <source>
        <strain evidence="1">CCFEE 5810</strain>
    </source>
</reference>
<comment type="caution">
    <text evidence="1">The sequence shown here is derived from an EMBL/GenBank/DDBJ whole genome shotgun (WGS) entry which is preliminary data.</text>
</comment>
<evidence type="ECO:0000313" key="2">
    <source>
        <dbReference type="Proteomes" id="UP001310594"/>
    </source>
</evidence>
<dbReference type="EMBL" id="JAVRQU010000018">
    <property type="protein sequence ID" value="KAK5692980.1"/>
    <property type="molecule type" value="Genomic_DNA"/>
</dbReference>
<dbReference type="PANTHER" id="PTHR42085:SF1">
    <property type="entry name" value="F-BOX DOMAIN-CONTAINING PROTEIN"/>
    <property type="match status" value="1"/>
</dbReference>
<gene>
    <name evidence="1" type="ORF">LTR97_010456</name>
</gene>
<dbReference type="PANTHER" id="PTHR42085">
    <property type="entry name" value="F-BOX DOMAIN-CONTAINING PROTEIN"/>
    <property type="match status" value="1"/>
</dbReference>
<organism evidence="1 2">
    <name type="scientific">Elasticomyces elasticus</name>
    <dbReference type="NCBI Taxonomy" id="574655"/>
    <lineage>
        <taxon>Eukaryota</taxon>
        <taxon>Fungi</taxon>
        <taxon>Dikarya</taxon>
        <taxon>Ascomycota</taxon>
        <taxon>Pezizomycotina</taxon>
        <taxon>Dothideomycetes</taxon>
        <taxon>Dothideomycetidae</taxon>
        <taxon>Mycosphaerellales</taxon>
        <taxon>Teratosphaeriaceae</taxon>
        <taxon>Elasticomyces</taxon>
    </lineage>
</organism>
<accession>A0AAN7VU33</accession>
<dbReference type="AlphaFoldDB" id="A0AAN7VU33"/>
<dbReference type="Proteomes" id="UP001310594">
    <property type="component" value="Unassembled WGS sequence"/>
</dbReference>